<sequence>MSHAQPSKIGTTRTITTDARARREDRQQRNRRRDAVYSNELRAALRDAAPLLSVHRIF</sequence>
<feature type="compositionally biased region" description="Polar residues" evidence="1">
    <location>
        <begin position="1"/>
        <end position="10"/>
    </location>
</feature>
<feature type="compositionally biased region" description="Basic and acidic residues" evidence="1">
    <location>
        <begin position="19"/>
        <end position="28"/>
    </location>
</feature>
<organism evidence="2 3">
    <name type="scientific">Dactylosporangium roseum</name>
    <dbReference type="NCBI Taxonomy" id="47989"/>
    <lineage>
        <taxon>Bacteria</taxon>
        <taxon>Bacillati</taxon>
        <taxon>Actinomycetota</taxon>
        <taxon>Actinomycetes</taxon>
        <taxon>Micromonosporales</taxon>
        <taxon>Micromonosporaceae</taxon>
        <taxon>Dactylosporangium</taxon>
    </lineage>
</organism>
<dbReference type="RefSeq" id="WP_260727152.1">
    <property type="nucleotide sequence ID" value="NZ_BAAABS010000033.1"/>
</dbReference>
<feature type="region of interest" description="Disordered" evidence="1">
    <location>
        <begin position="1"/>
        <end position="35"/>
    </location>
</feature>
<evidence type="ECO:0008006" key="4">
    <source>
        <dbReference type="Google" id="ProtNLM"/>
    </source>
</evidence>
<gene>
    <name evidence="2" type="ORF">Drose_05825</name>
</gene>
<protein>
    <recommendedName>
        <fullName evidence="4">BHLH domain-containing protein</fullName>
    </recommendedName>
</protein>
<accession>A0ABY5Z814</accession>
<reference evidence="2" key="1">
    <citation type="submission" date="2021-04" db="EMBL/GenBank/DDBJ databases">
        <title>Biosynthetic gene clusters of Dactylosporangioum roseum.</title>
        <authorList>
            <person name="Hartkoorn R.C."/>
            <person name="Beaudoing E."/>
            <person name="Hot D."/>
            <person name="Moureu S."/>
        </authorList>
    </citation>
    <scope>NUCLEOTIDE SEQUENCE</scope>
    <source>
        <strain evidence="2">NRRL B-16295</strain>
    </source>
</reference>
<evidence type="ECO:0000313" key="3">
    <source>
        <dbReference type="Proteomes" id="UP001058271"/>
    </source>
</evidence>
<evidence type="ECO:0000313" key="2">
    <source>
        <dbReference type="EMBL" id="UWZ37789.1"/>
    </source>
</evidence>
<evidence type="ECO:0000256" key="1">
    <source>
        <dbReference type="SAM" id="MobiDB-lite"/>
    </source>
</evidence>
<dbReference type="Proteomes" id="UP001058271">
    <property type="component" value="Chromosome"/>
</dbReference>
<keyword evidence="3" id="KW-1185">Reference proteome</keyword>
<name>A0ABY5Z814_9ACTN</name>
<dbReference type="EMBL" id="CP073721">
    <property type="protein sequence ID" value="UWZ37789.1"/>
    <property type="molecule type" value="Genomic_DNA"/>
</dbReference>
<proteinExistence type="predicted"/>